<dbReference type="GO" id="GO:0004984">
    <property type="term" value="F:olfactory receptor activity"/>
    <property type="evidence" value="ECO:0007669"/>
    <property type="project" value="InterPro"/>
</dbReference>
<dbReference type="GO" id="GO:0007186">
    <property type="term" value="P:G protein-coupled receptor signaling pathway"/>
    <property type="evidence" value="ECO:0007669"/>
    <property type="project" value="InterPro"/>
</dbReference>
<keyword evidence="2" id="KW-0716">Sensory transduction</keyword>
<keyword evidence="11" id="KW-1185">Reference proteome</keyword>
<evidence type="ECO:0000256" key="2">
    <source>
        <dbReference type="ARBA" id="ARBA00022606"/>
    </source>
</evidence>
<accession>A0A7J7ES92</accession>
<keyword evidence="9" id="KW-0732">Signal</keyword>
<evidence type="ECO:0000256" key="3">
    <source>
        <dbReference type="ARBA" id="ARBA00022692"/>
    </source>
</evidence>
<keyword evidence="5 8" id="KW-1133">Transmembrane helix</keyword>
<keyword evidence="6 8" id="KW-0472">Membrane</keyword>
<evidence type="ECO:0000256" key="9">
    <source>
        <dbReference type="SAM" id="SignalP"/>
    </source>
</evidence>
<dbReference type="EMBL" id="JACDTQ010002427">
    <property type="protein sequence ID" value="KAF5918670.1"/>
    <property type="molecule type" value="Genomic_DNA"/>
</dbReference>
<feature type="transmembrane region" description="Helical" evidence="8">
    <location>
        <begin position="288"/>
        <end position="307"/>
    </location>
</feature>
<feature type="signal peptide" evidence="9">
    <location>
        <begin position="1"/>
        <end position="27"/>
    </location>
</feature>
<dbReference type="AlphaFoldDB" id="A0A7J7ES92"/>
<evidence type="ECO:0000256" key="8">
    <source>
        <dbReference type="SAM" id="Phobius"/>
    </source>
</evidence>
<dbReference type="Pfam" id="PF13853">
    <property type="entry name" value="7tm_4"/>
    <property type="match status" value="2"/>
</dbReference>
<dbReference type="Gene3D" id="1.20.1070.10">
    <property type="entry name" value="Rhodopsin 7-helix transmembrane proteins"/>
    <property type="match status" value="2"/>
</dbReference>
<evidence type="ECO:0000256" key="5">
    <source>
        <dbReference type="ARBA" id="ARBA00022989"/>
    </source>
</evidence>
<evidence type="ECO:0000313" key="11">
    <source>
        <dbReference type="Proteomes" id="UP000551758"/>
    </source>
</evidence>
<evidence type="ECO:0000256" key="7">
    <source>
        <dbReference type="ARBA" id="ARBA00023224"/>
    </source>
</evidence>
<evidence type="ECO:0000256" key="6">
    <source>
        <dbReference type="ARBA" id="ARBA00023136"/>
    </source>
</evidence>
<keyword evidence="4" id="KW-0552">Olfaction</keyword>
<feature type="transmembrane region" description="Helical" evidence="8">
    <location>
        <begin position="57"/>
        <end position="77"/>
    </location>
</feature>
<feature type="transmembrane region" description="Helical" evidence="8">
    <location>
        <begin position="257"/>
        <end position="276"/>
    </location>
</feature>
<sequence>MSMSNITVFMPSMLTLIGIPGLESVQAQPPGSHVHFLRPAVRDIALSPSIMPKMLGIFWFHMPGIYFDSCLLQMWFIHKFQCMESGILLSMALDHYVAICHPLRHFAIFTYQLITQTSCGSTQGCHSCSLMLIIDKVPVSILSHNRNVQVNKTFGFCRFDLICITLSYIQIFITVFHLPQKEASLYLLVLPFLNPIAYGAKTKQTRVYVGTEDETELSFPGSSDQINLLIFNSSLIRPSVPTLIRIPGLESVRWIGIPSWVSNLLAVIGNSLILVIMTHEKSLHKPMYIFLAMLGATVTALSTCILPKTLDTFWFHLSEISFEACLLQCILFTHSRQLSKVYYWLWL</sequence>
<keyword evidence="3 8" id="KW-0812">Transmembrane</keyword>
<dbReference type="SUPFAM" id="SSF81321">
    <property type="entry name" value="Family A G protein-coupled receptor-like"/>
    <property type="match status" value="2"/>
</dbReference>
<comment type="subcellular location">
    <subcellularLocation>
        <location evidence="1">Membrane</location>
        <topology evidence="1">Multi-pass membrane protein</topology>
    </subcellularLocation>
</comment>
<organism evidence="10 11">
    <name type="scientific">Diceros bicornis minor</name>
    <name type="common">South-central black rhinoceros</name>
    <dbReference type="NCBI Taxonomy" id="77932"/>
    <lineage>
        <taxon>Eukaryota</taxon>
        <taxon>Metazoa</taxon>
        <taxon>Chordata</taxon>
        <taxon>Craniata</taxon>
        <taxon>Vertebrata</taxon>
        <taxon>Euteleostomi</taxon>
        <taxon>Mammalia</taxon>
        <taxon>Eutheria</taxon>
        <taxon>Laurasiatheria</taxon>
        <taxon>Perissodactyla</taxon>
        <taxon>Rhinocerotidae</taxon>
        <taxon>Diceros</taxon>
    </lineage>
</organism>
<comment type="caution">
    <text evidence="10">The sequence shown here is derived from an EMBL/GenBank/DDBJ whole genome shotgun (WGS) entry which is preliminary data.</text>
</comment>
<dbReference type="Proteomes" id="UP000551758">
    <property type="component" value="Unassembled WGS sequence"/>
</dbReference>
<dbReference type="GO" id="GO:0005886">
    <property type="term" value="C:plasma membrane"/>
    <property type="evidence" value="ECO:0007669"/>
    <property type="project" value="TreeGrafter"/>
</dbReference>
<reference evidence="10 11" key="1">
    <citation type="journal article" date="2020" name="Mol. Biol. Evol.">
        <title>Interspecific Gene Flow and the Evolution of Specialization in Black and White Rhinoceros.</title>
        <authorList>
            <person name="Moodley Y."/>
            <person name="Westbury M.V."/>
            <person name="Russo I.M."/>
            <person name="Gopalakrishnan S."/>
            <person name="Rakotoarivelo A."/>
            <person name="Olsen R.A."/>
            <person name="Prost S."/>
            <person name="Tunstall T."/>
            <person name="Ryder O.A."/>
            <person name="Dalen L."/>
            <person name="Bruford M.W."/>
        </authorList>
    </citation>
    <scope>NUCLEOTIDE SEQUENCE [LARGE SCALE GENOMIC DNA]</scope>
    <source>
        <strain evidence="10">SBR-YM</strain>
        <tissue evidence="10">Skin</tissue>
    </source>
</reference>
<keyword evidence="7" id="KW-0807">Transducer</keyword>
<dbReference type="InterPro" id="IPR000725">
    <property type="entry name" value="Olfact_rcpt"/>
</dbReference>
<evidence type="ECO:0000256" key="1">
    <source>
        <dbReference type="ARBA" id="ARBA00004141"/>
    </source>
</evidence>
<protein>
    <recommendedName>
        <fullName evidence="12">G-protein coupled receptors family 1 profile domain-containing protein</fullName>
    </recommendedName>
</protein>
<proteinExistence type="predicted"/>
<dbReference type="PANTHER" id="PTHR26450">
    <property type="entry name" value="OLFACTORY RECEPTOR 56B1-RELATED"/>
    <property type="match status" value="1"/>
</dbReference>
<feature type="transmembrane region" description="Helical" evidence="8">
    <location>
        <begin position="159"/>
        <end position="178"/>
    </location>
</feature>
<evidence type="ECO:0008006" key="12">
    <source>
        <dbReference type="Google" id="ProtNLM"/>
    </source>
</evidence>
<evidence type="ECO:0000313" key="10">
    <source>
        <dbReference type="EMBL" id="KAF5918670.1"/>
    </source>
</evidence>
<dbReference type="InterPro" id="IPR050402">
    <property type="entry name" value="OR51/52/56-like"/>
</dbReference>
<name>A0A7J7ES92_DICBM</name>
<gene>
    <name evidence="10" type="ORF">HPG69_005705</name>
</gene>
<dbReference type="PANTHER" id="PTHR26450:SF98">
    <property type="entry name" value="OLFACTORY RECEPTOR 52A1"/>
    <property type="match status" value="1"/>
</dbReference>
<evidence type="ECO:0000256" key="4">
    <source>
        <dbReference type="ARBA" id="ARBA00022725"/>
    </source>
</evidence>
<feature type="chain" id="PRO_5029783833" description="G-protein coupled receptors family 1 profile domain-containing protein" evidence="9">
    <location>
        <begin position="28"/>
        <end position="347"/>
    </location>
</feature>